<evidence type="ECO:0000313" key="1">
    <source>
        <dbReference type="EMBL" id="RRT35066.1"/>
    </source>
</evidence>
<evidence type="ECO:0000313" key="2">
    <source>
        <dbReference type="Proteomes" id="UP000287651"/>
    </source>
</evidence>
<dbReference type="EMBL" id="AMZH03025639">
    <property type="protein sequence ID" value="RRT35066.1"/>
    <property type="molecule type" value="Genomic_DNA"/>
</dbReference>
<sequence length="73" mass="7769">MSDRGCCFNSCDCWLVEAGIGRQLAGCVDGGRLGQGVGPGILEVQDLEDFEVLDHTYQLTGLNEIAGHREGGE</sequence>
<organism evidence="1 2">
    <name type="scientific">Ensete ventricosum</name>
    <name type="common">Abyssinian banana</name>
    <name type="synonym">Musa ensete</name>
    <dbReference type="NCBI Taxonomy" id="4639"/>
    <lineage>
        <taxon>Eukaryota</taxon>
        <taxon>Viridiplantae</taxon>
        <taxon>Streptophyta</taxon>
        <taxon>Embryophyta</taxon>
        <taxon>Tracheophyta</taxon>
        <taxon>Spermatophyta</taxon>
        <taxon>Magnoliopsida</taxon>
        <taxon>Liliopsida</taxon>
        <taxon>Zingiberales</taxon>
        <taxon>Musaceae</taxon>
        <taxon>Ensete</taxon>
    </lineage>
</organism>
<dbReference type="AlphaFoldDB" id="A0A426X6F4"/>
<reference evidence="1 2" key="1">
    <citation type="journal article" date="2014" name="Agronomy (Basel)">
        <title>A Draft Genome Sequence for Ensete ventricosum, the Drought-Tolerant Tree Against Hunger.</title>
        <authorList>
            <person name="Harrison J."/>
            <person name="Moore K.A."/>
            <person name="Paszkiewicz K."/>
            <person name="Jones T."/>
            <person name="Grant M."/>
            <person name="Ambacheew D."/>
            <person name="Muzemil S."/>
            <person name="Studholme D.J."/>
        </authorList>
    </citation>
    <scope>NUCLEOTIDE SEQUENCE [LARGE SCALE GENOMIC DNA]</scope>
</reference>
<name>A0A426X6F4_ENSVE</name>
<gene>
    <name evidence="1" type="ORF">B296_00057117</name>
</gene>
<dbReference type="Proteomes" id="UP000287651">
    <property type="component" value="Unassembled WGS sequence"/>
</dbReference>
<comment type="caution">
    <text evidence="1">The sequence shown here is derived from an EMBL/GenBank/DDBJ whole genome shotgun (WGS) entry which is preliminary data.</text>
</comment>
<protein>
    <submittedName>
        <fullName evidence="1">Uncharacterized protein</fullName>
    </submittedName>
</protein>
<proteinExistence type="predicted"/>
<accession>A0A426X6F4</accession>